<dbReference type="STRING" id="159292.SAMN05192546_10272"/>
<dbReference type="EMBL" id="FNPV01000002">
    <property type="protein sequence ID" value="SDY42168.1"/>
    <property type="molecule type" value="Genomic_DNA"/>
</dbReference>
<sequence length="245" mass="27714">MDPIAFTIFGIEVAWYGIAVAMGMLAGVWLTQKRAQDQGFHEDVIFDIAIWAIPFGVLGARIYYVLFNWDYYGGDLTRILQFREGGLAIHGGIIVGFVVGYFVCIKKEIPFWKMADIAAPGFILGQAIGRWGNYFNQEAHGGPTNLPWAITVNGELVHPTFLYESLWNVMVMVYLIRYSPKKKSDGEVFFLYLILYSIGRFFIEGLRTDSLMIGPLRTAQLISMLMILGGTVAIKVMRRKNTFKK</sequence>
<dbReference type="PROSITE" id="PS01311">
    <property type="entry name" value="LGT"/>
    <property type="match status" value="1"/>
</dbReference>
<evidence type="ECO:0000256" key="6">
    <source>
        <dbReference type="ARBA" id="ARBA00023136"/>
    </source>
</evidence>
<comment type="subcellular location">
    <subcellularLocation>
        <location evidence="7">Cell membrane</location>
        <topology evidence="7">Multi-pass membrane protein</topology>
    </subcellularLocation>
</comment>
<dbReference type="GO" id="GO:0005886">
    <property type="term" value="C:plasma membrane"/>
    <property type="evidence" value="ECO:0007669"/>
    <property type="project" value="UniProtKB-SubCell"/>
</dbReference>
<dbReference type="UniPathway" id="UPA00664"/>
<feature type="transmembrane region" description="Helical" evidence="7">
    <location>
        <begin position="44"/>
        <end position="67"/>
    </location>
</feature>
<protein>
    <recommendedName>
        <fullName evidence="7">Phosphatidylglycerol--prolipoprotein diacylglyceryl transferase</fullName>
        <ecNumber evidence="7">2.5.1.145</ecNumber>
    </recommendedName>
</protein>
<feature type="binding site" evidence="7">
    <location>
        <position position="130"/>
    </location>
    <ligand>
        <name>a 1,2-diacyl-sn-glycero-3-phospho-(1'-sn-glycerol)</name>
        <dbReference type="ChEBI" id="CHEBI:64716"/>
    </ligand>
</feature>
<feature type="transmembrane region" description="Helical" evidence="7">
    <location>
        <begin position="87"/>
        <end position="105"/>
    </location>
</feature>
<evidence type="ECO:0000256" key="5">
    <source>
        <dbReference type="ARBA" id="ARBA00022989"/>
    </source>
</evidence>
<organism evidence="8 9">
    <name type="scientific">Tindallia californiensis</name>
    <dbReference type="NCBI Taxonomy" id="159292"/>
    <lineage>
        <taxon>Bacteria</taxon>
        <taxon>Bacillati</taxon>
        <taxon>Bacillota</taxon>
        <taxon>Clostridia</taxon>
        <taxon>Peptostreptococcales</taxon>
        <taxon>Tindalliaceae</taxon>
        <taxon>Tindallia</taxon>
    </lineage>
</organism>
<keyword evidence="5 7" id="KW-1133">Transmembrane helix</keyword>
<name>A0A1H3JS24_9FIRM</name>
<keyword evidence="4 7" id="KW-0812">Transmembrane</keyword>
<dbReference type="PANTHER" id="PTHR30589:SF0">
    <property type="entry name" value="PHOSPHATIDYLGLYCEROL--PROLIPOPROTEIN DIACYLGLYCERYL TRANSFERASE"/>
    <property type="match status" value="1"/>
</dbReference>
<evidence type="ECO:0000256" key="4">
    <source>
        <dbReference type="ARBA" id="ARBA00022692"/>
    </source>
</evidence>
<dbReference type="Proteomes" id="UP000199230">
    <property type="component" value="Unassembled WGS sequence"/>
</dbReference>
<evidence type="ECO:0000256" key="3">
    <source>
        <dbReference type="ARBA" id="ARBA00022679"/>
    </source>
</evidence>
<evidence type="ECO:0000256" key="2">
    <source>
        <dbReference type="ARBA" id="ARBA00022475"/>
    </source>
</evidence>
<comment type="similarity">
    <text evidence="1 7">Belongs to the Lgt family.</text>
</comment>
<comment type="function">
    <text evidence="7">Catalyzes the transfer of the diacylglyceryl group from phosphatidylglycerol to the sulfhydryl group of the N-terminal cysteine of a prolipoprotein, the first step in the formation of mature lipoproteins.</text>
</comment>
<dbReference type="InterPro" id="IPR001640">
    <property type="entry name" value="Lgt"/>
</dbReference>
<accession>A0A1H3JS24</accession>
<comment type="catalytic activity">
    <reaction evidence="7">
        <text>L-cysteinyl-[prolipoprotein] + a 1,2-diacyl-sn-glycero-3-phospho-(1'-sn-glycerol) = an S-1,2-diacyl-sn-glyceryl-L-cysteinyl-[prolipoprotein] + sn-glycerol 1-phosphate + H(+)</text>
        <dbReference type="Rhea" id="RHEA:56712"/>
        <dbReference type="Rhea" id="RHEA-COMP:14679"/>
        <dbReference type="Rhea" id="RHEA-COMP:14680"/>
        <dbReference type="ChEBI" id="CHEBI:15378"/>
        <dbReference type="ChEBI" id="CHEBI:29950"/>
        <dbReference type="ChEBI" id="CHEBI:57685"/>
        <dbReference type="ChEBI" id="CHEBI:64716"/>
        <dbReference type="ChEBI" id="CHEBI:140658"/>
        <dbReference type="EC" id="2.5.1.145"/>
    </reaction>
</comment>
<dbReference type="RefSeq" id="WP_093310748.1">
    <property type="nucleotide sequence ID" value="NZ_FNPV01000002.1"/>
</dbReference>
<dbReference type="AlphaFoldDB" id="A0A1H3JS24"/>
<dbReference type="GO" id="GO:0008961">
    <property type="term" value="F:phosphatidylglycerol-prolipoprotein diacylglyceryl transferase activity"/>
    <property type="evidence" value="ECO:0007669"/>
    <property type="project" value="UniProtKB-UniRule"/>
</dbReference>
<reference evidence="8 9" key="1">
    <citation type="submission" date="2016-10" db="EMBL/GenBank/DDBJ databases">
        <authorList>
            <person name="de Groot N.N."/>
        </authorList>
    </citation>
    <scope>NUCLEOTIDE SEQUENCE [LARGE SCALE GENOMIC DNA]</scope>
    <source>
        <strain evidence="8 9">APO</strain>
    </source>
</reference>
<feature type="transmembrane region" description="Helical" evidence="7">
    <location>
        <begin position="218"/>
        <end position="237"/>
    </location>
</feature>
<dbReference type="Pfam" id="PF01790">
    <property type="entry name" value="LGT"/>
    <property type="match status" value="1"/>
</dbReference>
<evidence type="ECO:0000256" key="7">
    <source>
        <dbReference type="HAMAP-Rule" id="MF_01147"/>
    </source>
</evidence>
<keyword evidence="8" id="KW-0449">Lipoprotein</keyword>
<keyword evidence="9" id="KW-1185">Reference proteome</keyword>
<comment type="pathway">
    <text evidence="7">Protein modification; lipoprotein biosynthesis (diacylglyceryl transfer).</text>
</comment>
<dbReference type="OrthoDB" id="871140at2"/>
<gene>
    <name evidence="7" type="primary">lgt</name>
    <name evidence="8" type="ORF">SAMN05192546_10272</name>
</gene>
<evidence type="ECO:0000256" key="1">
    <source>
        <dbReference type="ARBA" id="ARBA00007150"/>
    </source>
</evidence>
<dbReference type="NCBIfam" id="TIGR00544">
    <property type="entry name" value="lgt"/>
    <property type="match status" value="1"/>
</dbReference>
<dbReference type="HAMAP" id="MF_01147">
    <property type="entry name" value="Lgt"/>
    <property type="match status" value="1"/>
</dbReference>
<evidence type="ECO:0000313" key="9">
    <source>
        <dbReference type="Proteomes" id="UP000199230"/>
    </source>
</evidence>
<keyword evidence="3 7" id="KW-0808">Transferase</keyword>
<proteinExistence type="inferred from homology"/>
<keyword evidence="2 7" id="KW-1003">Cell membrane</keyword>
<feature type="transmembrane region" description="Helical" evidence="7">
    <location>
        <begin position="188"/>
        <end position="206"/>
    </location>
</feature>
<feature type="transmembrane region" description="Helical" evidence="7">
    <location>
        <begin position="13"/>
        <end position="32"/>
    </location>
</feature>
<dbReference type="PANTHER" id="PTHR30589">
    <property type="entry name" value="PROLIPOPROTEIN DIACYLGLYCERYL TRANSFERASE"/>
    <property type="match status" value="1"/>
</dbReference>
<dbReference type="GO" id="GO:0042158">
    <property type="term" value="P:lipoprotein biosynthetic process"/>
    <property type="evidence" value="ECO:0007669"/>
    <property type="project" value="UniProtKB-UniRule"/>
</dbReference>
<keyword evidence="6 7" id="KW-0472">Membrane</keyword>
<evidence type="ECO:0000313" key="8">
    <source>
        <dbReference type="EMBL" id="SDY42168.1"/>
    </source>
</evidence>
<dbReference type="EC" id="2.5.1.145" evidence="7"/>